<feature type="chain" id="PRO_5021731583" evidence="1">
    <location>
        <begin position="24"/>
        <end position="387"/>
    </location>
</feature>
<keyword evidence="3" id="KW-1185">Reference proteome</keyword>
<proteinExistence type="predicted"/>
<evidence type="ECO:0000313" key="3">
    <source>
        <dbReference type="Proteomes" id="UP000319732"/>
    </source>
</evidence>
<dbReference type="AlphaFoldDB" id="A0A545STC9"/>
<comment type="caution">
    <text evidence="2">The sequence shown here is derived from an EMBL/GenBank/DDBJ whole genome shotgun (WGS) entry which is preliminary data.</text>
</comment>
<dbReference type="PANTHER" id="PTHR43737:SF1">
    <property type="entry name" value="DUF1501 DOMAIN-CONTAINING PROTEIN"/>
    <property type="match status" value="1"/>
</dbReference>
<protein>
    <submittedName>
        <fullName evidence="2">DUF1501 domain-containing protein</fullName>
    </submittedName>
</protein>
<keyword evidence="1" id="KW-0732">Signal</keyword>
<gene>
    <name evidence="2" type="ORF">FKG94_24040</name>
</gene>
<accession>A0A545STC9</accession>
<evidence type="ECO:0000256" key="1">
    <source>
        <dbReference type="SAM" id="SignalP"/>
    </source>
</evidence>
<dbReference type="Proteomes" id="UP000319732">
    <property type="component" value="Unassembled WGS sequence"/>
</dbReference>
<dbReference type="PANTHER" id="PTHR43737">
    <property type="entry name" value="BLL7424 PROTEIN"/>
    <property type="match status" value="1"/>
</dbReference>
<organism evidence="2 3">
    <name type="scientific">Exilibacterium tricleocarpae</name>
    <dbReference type="NCBI Taxonomy" id="2591008"/>
    <lineage>
        <taxon>Bacteria</taxon>
        <taxon>Pseudomonadati</taxon>
        <taxon>Pseudomonadota</taxon>
        <taxon>Gammaproteobacteria</taxon>
        <taxon>Cellvibrionales</taxon>
        <taxon>Cellvibrionaceae</taxon>
        <taxon>Exilibacterium</taxon>
    </lineage>
</organism>
<reference evidence="2 3" key="1">
    <citation type="submission" date="2019-06" db="EMBL/GenBank/DDBJ databases">
        <title>Whole genome sequence for Cellvibrionaceae sp. R142.</title>
        <authorList>
            <person name="Wang G."/>
        </authorList>
    </citation>
    <scope>NUCLEOTIDE SEQUENCE [LARGE SCALE GENOMIC DNA]</scope>
    <source>
        <strain evidence="2 3">R142</strain>
    </source>
</reference>
<dbReference type="Pfam" id="PF07394">
    <property type="entry name" value="DUF1501"/>
    <property type="match status" value="1"/>
</dbReference>
<evidence type="ECO:0000313" key="2">
    <source>
        <dbReference type="EMBL" id="TQV68195.1"/>
    </source>
</evidence>
<dbReference type="InterPro" id="IPR010869">
    <property type="entry name" value="DUF1501"/>
</dbReference>
<feature type="signal peptide" evidence="1">
    <location>
        <begin position="1"/>
        <end position="23"/>
    </location>
</feature>
<sequence>MKRRGFVKLAGSGLALWQLPALGLAATKAPAPRPKIVWLLLRGGLDSLHAVVPAFDAGLMQQRRSLAEPLVDKLLPLERGFGLHPDLKFLHGLYVKRQLAPVVAVATPYRSRSHFEGQDVLESGLAPADHDSGWLARALSAYRGEGLAIARSLPIALRGEAAASTWYPDHLPGADSDLYARLLKLYENDVRLHQRLQEALETRAKVGDLAGRRRPRLQHLAKACATLLAAPGGPDCAMLEMGGWDTHNNQPGRLSQQFGQLDAGLQILCEHLGQTWQQTLVVIATEFGRTVKNNGTRGTDHGTASALLLAGGALRGGRVLGEWPGLGEKDLYEGRDLMPTSDMRAWTAALLQQHWQIPQTQLAAVFPGAKPVGLTLTEGVLKPKVKV</sequence>
<name>A0A545STC9_9GAMM</name>
<dbReference type="EMBL" id="VHSG01000029">
    <property type="protein sequence ID" value="TQV68195.1"/>
    <property type="molecule type" value="Genomic_DNA"/>
</dbReference>
<dbReference type="OrthoDB" id="9779968at2"/>